<dbReference type="SUPFAM" id="SSF50952">
    <property type="entry name" value="Soluble quinoprotein glucose dehydrogenase"/>
    <property type="match status" value="1"/>
</dbReference>
<protein>
    <submittedName>
        <fullName evidence="4">PQQ-dependent oxidoreductase, gdhB family</fullName>
    </submittedName>
</protein>
<dbReference type="Gene3D" id="2.120.10.30">
    <property type="entry name" value="TolB, C-terminal domain"/>
    <property type="match status" value="1"/>
</dbReference>
<gene>
    <name evidence="4" type="ORF">AVDCRST_MAG31-2017</name>
</gene>
<feature type="chain" id="PRO_5026946104" evidence="2">
    <location>
        <begin position="25"/>
        <end position="391"/>
    </location>
</feature>
<feature type="domain" description="Glucose/Sorbosone dehydrogenase" evidence="3">
    <location>
        <begin position="64"/>
        <end position="385"/>
    </location>
</feature>
<dbReference type="EMBL" id="CADCWA010000160">
    <property type="protein sequence ID" value="CAA9526974.1"/>
    <property type="molecule type" value="Genomic_DNA"/>
</dbReference>
<accession>A0A6J4TN78</accession>
<evidence type="ECO:0000256" key="1">
    <source>
        <dbReference type="SAM" id="MobiDB-lite"/>
    </source>
</evidence>
<feature type="signal peptide" evidence="2">
    <location>
        <begin position="1"/>
        <end position="24"/>
    </location>
</feature>
<name>A0A6J4TN78_9SPHN</name>
<keyword evidence="2" id="KW-0732">Signal</keyword>
<organism evidence="4">
    <name type="scientific">uncultured Sphingomonas sp</name>
    <dbReference type="NCBI Taxonomy" id="158754"/>
    <lineage>
        <taxon>Bacteria</taxon>
        <taxon>Pseudomonadati</taxon>
        <taxon>Pseudomonadota</taxon>
        <taxon>Alphaproteobacteria</taxon>
        <taxon>Sphingomonadales</taxon>
        <taxon>Sphingomonadaceae</taxon>
        <taxon>Sphingomonas</taxon>
        <taxon>environmental samples</taxon>
    </lineage>
</organism>
<dbReference type="InterPro" id="IPR011042">
    <property type="entry name" value="6-blade_b-propeller_TolB-like"/>
</dbReference>
<dbReference type="InterPro" id="IPR011041">
    <property type="entry name" value="Quinoprot_gluc/sorb_DH_b-prop"/>
</dbReference>
<dbReference type="RefSeq" id="WP_294170334.1">
    <property type="nucleotide sequence ID" value="NZ_CADCWA010000160.1"/>
</dbReference>
<dbReference type="PANTHER" id="PTHR19328:SF75">
    <property type="entry name" value="ALDOSE SUGAR DEHYDROGENASE YLII"/>
    <property type="match status" value="1"/>
</dbReference>
<feature type="region of interest" description="Disordered" evidence="1">
    <location>
        <begin position="26"/>
        <end position="58"/>
    </location>
</feature>
<evidence type="ECO:0000256" key="2">
    <source>
        <dbReference type="SAM" id="SignalP"/>
    </source>
</evidence>
<sequence>MRTVRLQAATLALLIGACSASSSAADEQAAPAPQSDNATAQTTGGSAQQTAGRPFSSESVASFSTPWAMAFLPGSGVAMTNRALVSEKEGLLWLVDVASGQKQPVSGLPENIKVAGQGGLGDVVVHPDFAGNQRVYLTFVEPGPNGTSGAAVGYGTLEMARNGSRLNGFKVIWRQTPKVTGNGHFSHRIAFAPDGSMFVSSGDREKMEPAQDRNVDLGKIIHLDAEGQRIGRRFHTMGHRNVLGLAFAPDGRLWAGEMGPKGGDEVNLIEQGKNYGWPQASYGSHYEGRPIPDDHRARGFEEPKVWWNPAISPGGLIVYNGDLFPQWKGDILMGALSGEALIRVDVNGAVARKGNQWPMNARIREVEQGPRGEVYLLEDAGRLLRLEPART</sequence>
<dbReference type="Pfam" id="PF07995">
    <property type="entry name" value="GSDH"/>
    <property type="match status" value="1"/>
</dbReference>
<proteinExistence type="predicted"/>
<dbReference type="AlphaFoldDB" id="A0A6J4TN78"/>
<evidence type="ECO:0000259" key="3">
    <source>
        <dbReference type="Pfam" id="PF07995"/>
    </source>
</evidence>
<evidence type="ECO:0000313" key="4">
    <source>
        <dbReference type="EMBL" id="CAA9526974.1"/>
    </source>
</evidence>
<dbReference type="PANTHER" id="PTHR19328">
    <property type="entry name" value="HEDGEHOG-INTERACTING PROTEIN"/>
    <property type="match status" value="1"/>
</dbReference>
<reference evidence="4" key="1">
    <citation type="submission" date="2020-02" db="EMBL/GenBank/DDBJ databases">
        <authorList>
            <person name="Meier V. D."/>
        </authorList>
    </citation>
    <scope>NUCLEOTIDE SEQUENCE</scope>
    <source>
        <strain evidence="4">AVDCRST_MAG31</strain>
    </source>
</reference>
<feature type="compositionally biased region" description="Low complexity" evidence="1">
    <location>
        <begin position="26"/>
        <end position="52"/>
    </location>
</feature>
<dbReference type="PROSITE" id="PS51257">
    <property type="entry name" value="PROKAR_LIPOPROTEIN"/>
    <property type="match status" value="1"/>
</dbReference>
<dbReference type="InterPro" id="IPR012938">
    <property type="entry name" value="Glc/Sorbosone_DH"/>
</dbReference>